<evidence type="ECO:0000256" key="11">
    <source>
        <dbReference type="RuleBase" id="RU363032"/>
    </source>
</evidence>
<evidence type="ECO:0000259" key="12">
    <source>
        <dbReference type="PROSITE" id="PS50928"/>
    </source>
</evidence>
<evidence type="ECO:0000256" key="2">
    <source>
        <dbReference type="ARBA" id="ARBA00011650"/>
    </source>
</evidence>
<organism evidence="13 14">
    <name type="scientific">Cardiobacterium hominis</name>
    <dbReference type="NCBI Taxonomy" id="2718"/>
    <lineage>
        <taxon>Bacteria</taxon>
        <taxon>Pseudomonadati</taxon>
        <taxon>Pseudomonadota</taxon>
        <taxon>Gammaproteobacteria</taxon>
        <taxon>Cardiobacteriales</taxon>
        <taxon>Cardiobacteriaceae</taxon>
        <taxon>Cardiobacterium</taxon>
    </lineage>
</organism>
<dbReference type="InterPro" id="IPR005947">
    <property type="entry name" value="ThiP_ABC_transpt"/>
</dbReference>
<keyword evidence="6" id="KW-0997">Cell inner membrane</keyword>
<feature type="transmembrane region" description="Helical" evidence="11">
    <location>
        <begin position="199"/>
        <end position="218"/>
    </location>
</feature>
<evidence type="ECO:0000313" key="14">
    <source>
        <dbReference type="Proteomes" id="UP000190837"/>
    </source>
</evidence>
<dbReference type="Pfam" id="PF00528">
    <property type="entry name" value="BPD_transp_1"/>
    <property type="match status" value="2"/>
</dbReference>
<name>A0A1C3H3H1_9GAMM</name>
<evidence type="ECO:0000256" key="8">
    <source>
        <dbReference type="ARBA" id="ARBA00022737"/>
    </source>
</evidence>
<dbReference type="SUPFAM" id="SSF161098">
    <property type="entry name" value="MetI-like"/>
    <property type="match status" value="2"/>
</dbReference>
<feature type="domain" description="ABC transmembrane type-1" evidence="12">
    <location>
        <begin position="56"/>
        <end position="261"/>
    </location>
</feature>
<feature type="transmembrane region" description="Helical" evidence="11">
    <location>
        <begin position="406"/>
        <end position="425"/>
    </location>
</feature>
<reference evidence="14" key="1">
    <citation type="submission" date="2016-04" db="EMBL/GenBank/DDBJ databases">
        <authorList>
            <person name="Tagini F."/>
        </authorList>
    </citation>
    <scope>NUCLEOTIDE SEQUENCE [LARGE SCALE GENOMIC DNA]</scope>
    <source>
        <strain evidence="14">CHUV0807</strain>
    </source>
</reference>
<dbReference type="PANTHER" id="PTHR30183">
    <property type="entry name" value="MOLYBDENUM TRANSPORT SYSTEM PERMEASE PROTEIN MODB"/>
    <property type="match status" value="1"/>
</dbReference>
<keyword evidence="5" id="KW-1003">Cell membrane</keyword>
<comment type="subunit">
    <text evidence="2">The complex is composed of two ATP-binding proteins (ThiQ), two transmembrane proteins (ThiP) and a solute-binding protein (ThiB).</text>
</comment>
<dbReference type="GO" id="GO:0022857">
    <property type="term" value="F:transmembrane transporter activity"/>
    <property type="evidence" value="ECO:0007669"/>
    <property type="project" value="InterPro"/>
</dbReference>
<evidence type="ECO:0000256" key="1">
    <source>
        <dbReference type="ARBA" id="ARBA00004429"/>
    </source>
</evidence>
<keyword evidence="9 11" id="KW-1133">Transmembrane helix</keyword>
<feature type="transmembrane region" description="Helical" evidence="11">
    <location>
        <begin position="375"/>
        <end position="394"/>
    </location>
</feature>
<keyword evidence="8" id="KW-0677">Repeat</keyword>
<dbReference type="GO" id="GO:0015888">
    <property type="term" value="P:thiamine transport"/>
    <property type="evidence" value="ECO:0007669"/>
    <property type="project" value="InterPro"/>
</dbReference>
<protein>
    <recommendedName>
        <fullName evidence="3">Thiamine transport system permease protein ThiP</fullName>
    </recommendedName>
</protein>
<feature type="domain" description="ABC transmembrane type-1" evidence="12">
    <location>
        <begin position="331"/>
        <end position="525"/>
    </location>
</feature>
<comment type="similarity">
    <text evidence="11">Belongs to the binding-protein-dependent transport system permease family.</text>
</comment>
<evidence type="ECO:0000256" key="5">
    <source>
        <dbReference type="ARBA" id="ARBA00022475"/>
    </source>
</evidence>
<keyword evidence="4 11" id="KW-0813">Transport</keyword>
<evidence type="ECO:0000256" key="4">
    <source>
        <dbReference type="ARBA" id="ARBA00022448"/>
    </source>
</evidence>
<comment type="subcellular location">
    <subcellularLocation>
        <location evidence="1">Cell inner membrane</location>
        <topology evidence="1">Multi-pass membrane protein</topology>
    </subcellularLocation>
    <subcellularLocation>
        <location evidence="11">Cell membrane</location>
        <topology evidence="11">Multi-pass membrane protein</topology>
    </subcellularLocation>
</comment>
<evidence type="ECO:0000256" key="10">
    <source>
        <dbReference type="ARBA" id="ARBA00023136"/>
    </source>
</evidence>
<dbReference type="CDD" id="cd06261">
    <property type="entry name" value="TM_PBP2"/>
    <property type="match status" value="2"/>
</dbReference>
<dbReference type="AlphaFoldDB" id="A0A1C3H3H1"/>
<evidence type="ECO:0000256" key="7">
    <source>
        <dbReference type="ARBA" id="ARBA00022692"/>
    </source>
</evidence>
<feature type="transmembrane region" description="Helical" evidence="11">
    <location>
        <begin position="243"/>
        <end position="264"/>
    </location>
</feature>
<evidence type="ECO:0000256" key="6">
    <source>
        <dbReference type="ARBA" id="ARBA00022519"/>
    </source>
</evidence>
<feature type="transmembrane region" description="Helical" evidence="11">
    <location>
        <begin position="506"/>
        <end position="525"/>
    </location>
</feature>
<evidence type="ECO:0000256" key="9">
    <source>
        <dbReference type="ARBA" id="ARBA00022989"/>
    </source>
</evidence>
<dbReference type="NCBIfam" id="TIGR01253">
    <property type="entry name" value="thiP"/>
    <property type="match status" value="1"/>
</dbReference>
<feature type="transmembrane region" description="Helical" evidence="11">
    <location>
        <begin position="60"/>
        <end position="79"/>
    </location>
</feature>
<sequence length="536" mass="59055">MYNSPPTSRIPPWLRPGLLAAAFLVAIGLAALLALLLQGGDAPAQRLTDPYLWHVLRFTFWQATLATALAVTPAIFLARALQRRHFPGRDLLLRFATMTLALPTLVAISGILGVYGKQGWLAHIWQALGGDWRFRPYGLTGILLVHQFFALPLATRLLLNTLEQIPGEQRQLAAQLGVRGWPLFRHVEWPWLRRQLPPVAALVYMLCFTSFSTILILGGGPKATTVELAIYQALTFTYEPDRAALLALVQITCCLTLVLIAQTLGKNLNTVPGRLRPWHDTPRGWYPRLADGLLIGALLCYQLPPLIAVLLGGINPHLGEVLRDPALWRAIYTSLRIALPAGLISLTLCLMLLWSSRELRLRGQRLPANLLETAGMLNLAMPGIVLATGIFLLLRRTTGLPQHADFLIILCNSLMAIPYTLKILAAPMQDIASNYHRLCAGLGVRGLTRLKHIELRALKRPLAQAYAFACVLSLGDLGIIALFGNADFATLPYHLYQQLGAYRNDASDVTALILLLLSLALYTLIEHLAHAPARKP</sequence>
<dbReference type="RefSeq" id="WP_079540080.1">
    <property type="nucleotide sequence ID" value="NZ_FKLO01000037.1"/>
</dbReference>
<dbReference type="PANTHER" id="PTHR30183:SF9">
    <property type="entry name" value="THIAMINE TRANSPORT SYSTEM PERMEASE PROTEIN THIP"/>
    <property type="match status" value="1"/>
</dbReference>
<accession>A0A1C3H3H1</accession>
<dbReference type="Gene3D" id="1.10.3720.10">
    <property type="entry name" value="MetI-like"/>
    <property type="match status" value="2"/>
</dbReference>
<evidence type="ECO:0000313" key="13">
    <source>
        <dbReference type="EMBL" id="SAM61837.1"/>
    </source>
</evidence>
<dbReference type="GO" id="GO:0005886">
    <property type="term" value="C:plasma membrane"/>
    <property type="evidence" value="ECO:0007669"/>
    <property type="project" value="UniProtKB-SubCell"/>
</dbReference>
<feature type="transmembrane region" description="Helical" evidence="11">
    <location>
        <begin position="91"/>
        <end position="116"/>
    </location>
</feature>
<dbReference type="PROSITE" id="PS50928">
    <property type="entry name" value="ABC_TM1"/>
    <property type="match status" value="2"/>
</dbReference>
<dbReference type="EMBL" id="FKLO01000037">
    <property type="protein sequence ID" value="SAM61837.1"/>
    <property type="molecule type" value="Genomic_DNA"/>
</dbReference>
<gene>
    <name evidence="13" type="ORF">CHUV0807_0949</name>
</gene>
<keyword evidence="7 11" id="KW-0812">Transmembrane</keyword>
<feature type="transmembrane region" description="Helical" evidence="11">
    <location>
        <begin position="136"/>
        <end position="159"/>
    </location>
</feature>
<keyword evidence="10 11" id="KW-0472">Membrane</keyword>
<dbReference type="InterPro" id="IPR035906">
    <property type="entry name" value="MetI-like_sf"/>
</dbReference>
<feature type="transmembrane region" description="Helical" evidence="11">
    <location>
        <begin position="334"/>
        <end position="354"/>
    </location>
</feature>
<dbReference type="InterPro" id="IPR000515">
    <property type="entry name" value="MetI-like"/>
</dbReference>
<proteinExistence type="inferred from homology"/>
<dbReference type="Proteomes" id="UP000190837">
    <property type="component" value="Unassembled WGS sequence"/>
</dbReference>
<evidence type="ECO:0000256" key="3">
    <source>
        <dbReference type="ARBA" id="ARBA00016947"/>
    </source>
</evidence>
<feature type="transmembrane region" description="Helical" evidence="11">
    <location>
        <begin position="293"/>
        <end position="314"/>
    </location>
</feature>
<feature type="transmembrane region" description="Helical" evidence="11">
    <location>
        <begin position="465"/>
        <end position="486"/>
    </location>
</feature>